<gene>
    <name evidence="4" type="ordered locus">Reut_A0537</name>
</gene>
<dbReference type="GO" id="GO:0003677">
    <property type="term" value="F:DNA binding"/>
    <property type="evidence" value="ECO:0007669"/>
    <property type="project" value="UniProtKB-KW"/>
</dbReference>
<dbReference type="HOGENOM" id="CLU_098919_0_1_4"/>
<dbReference type="GO" id="GO:0003730">
    <property type="term" value="F:mRNA 3'-UTR binding"/>
    <property type="evidence" value="ECO:0007669"/>
    <property type="project" value="TreeGrafter"/>
</dbReference>
<evidence type="ECO:0000259" key="3">
    <source>
        <dbReference type="PROSITE" id="PS51857"/>
    </source>
</evidence>
<dbReference type="EMBL" id="CP000090">
    <property type="protein sequence ID" value="AAZ59919.1"/>
    <property type="molecule type" value="Genomic_DNA"/>
</dbReference>
<dbReference type="KEGG" id="reu:Reut_A0537"/>
<dbReference type="SMART" id="SM00357">
    <property type="entry name" value="CSP"/>
    <property type="match status" value="1"/>
</dbReference>
<dbReference type="InterPro" id="IPR008613">
    <property type="entry name" value="Excalibur_Ca-bd_domain"/>
</dbReference>
<dbReference type="PANTHER" id="PTHR12962">
    <property type="entry name" value="CALCIUM-REGULATED HEAT STABLE PROTEIN CRHSP-24-RELATED"/>
    <property type="match status" value="1"/>
</dbReference>
<dbReference type="eggNOG" id="COG1278">
    <property type="taxonomic scope" value="Bacteria"/>
</dbReference>
<dbReference type="InterPro" id="IPR002059">
    <property type="entry name" value="CSP_DNA-bd"/>
</dbReference>
<dbReference type="PROSITE" id="PS00352">
    <property type="entry name" value="CSD_1"/>
    <property type="match status" value="1"/>
</dbReference>
<dbReference type="STRING" id="264198.Reut_A0537"/>
<proteinExistence type="predicted"/>
<dbReference type="PROSITE" id="PS51857">
    <property type="entry name" value="CSD_2"/>
    <property type="match status" value="1"/>
</dbReference>
<sequence>MAAPSKLMNTRISGTLKSWNKDKGFGFIAPSNGGRDIFVHISDYPRQGGMPKIGESLTFLVTLNQDGKNKAINVQRPGVPLTAPYRSRMKPPARQEKSLGSRLVGLVTVAALCAFGYKYFAPKSGASETLSLEANMAPISAASTAFSCDGRTHCSQMTSCSEAKFFLNSCPNTQMDGDSDGIPCESQWCTSAFSR</sequence>
<dbReference type="PANTHER" id="PTHR12962:SF1">
    <property type="entry name" value="COLD SHOCK DOMAIN-CONTAINING PROTEIN CG9705"/>
    <property type="match status" value="1"/>
</dbReference>
<accession>Q475L4</accession>
<dbReference type="InterPro" id="IPR019844">
    <property type="entry name" value="CSD_CS"/>
</dbReference>
<name>Q475L4_CUPPJ</name>
<evidence type="ECO:0000313" key="4">
    <source>
        <dbReference type="EMBL" id="AAZ59919.1"/>
    </source>
</evidence>
<dbReference type="AlphaFoldDB" id="Q475L4"/>
<keyword evidence="4" id="KW-0238">DNA-binding</keyword>
<dbReference type="Gene3D" id="2.40.50.140">
    <property type="entry name" value="Nucleic acid-binding proteins"/>
    <property type="match status" value="1"/>
</dbReference>
<dbReference type="Pfam" id="PF05901">
    <property type="entry name" value="Excalibur"/>
    <property type="match status" value="1"/>
</dbReference>
<dbReference type="GO" id="GO:0043488">
    <property type="term" value="P:regulation of mRNA stability"/>
    <property type="evidence" value="ECO:0007669"/>
    <property type="project" value="TreeGrafter"/>
</dbReference>
<dbReference type="GO" id="GO:0005829">
    <property type="term" value="C:cytosol"/>
    <property type="evidence" value="ECO:0007669"/>
    <property type="project" value="UniProtKB-ARBA"/>
</dbReference>
<dbReference type="InterPro" id="IPR011129">
    <property type="entry name" value="CSD"/>
</dbReference>
<dbReference type="InterPro" id="IPR052069">
    <property type="entry name" value="Ca-reg_mRNA-binding_domain"/>
</dbReference>
<dbReference type="OrthoDB" id="72963at2"/>
<dbReference type="SUPFAM" id="SSF50249">
    <property type="entry name" value="Nucleic acid-binding proteins"/>
    <property type="match status" value="1"/>
</dbReference>
<dbReference type="Pfam" id="PF00313">
    <property type="entry name" value="CSD"/>
    <property type="match status" value="1"/>
</dbReference>
<feature type="domain" description="CSD" evidence="3">
    <location>
        <begin position="11"/>
        <end position="76"/>
    </location>
</feature>
<comment type="subcellular location">
    <subcellularLocation>
        <location evidence="2">Cytoplasm</location>
    </subcellularLocation>
</comment>
<reference evidence="4" key="1">
    <citation type="submission" date="2005-08" db="EMBL/GenBank/DDBJ databases">
        <title>Complete sequence of Chromosome1 of Ralstonia eutropha JMP134.</title>
        <authorList>
            <person name="Copeland A."/>
            <person name="Lucas S."/>
            <person name="Lapidus A."/>
            <person name="Barry K."/>
            <person name="Detter J.C."/>
            <person name="Glavina T."/>
            <person name="Hammon N."/>
            <person name="Israni S."/>
            <person name="Pitluck S."/>
            <person name="Goltsman E."/>
            <person name="Martinez M."/>
            <person name="Schmutz J."/>
            <person name="Larimer F."/>
            <person name="Land M."/>
            <person name="Lykidis A."/>
            <person name="Richardson P."/>
        </authorList>
    </citation>
    <scope>NUCLEOTIDE SEQUENCE</scope>
    <source>
        <strain evidence="4">JMP134</strain>
    </source>
</reference>
<dbReference type="InterPro" id="IPR012340">
    <property type="entry name" value="NA-bd_OB-fold"/>
</dbReference>
<protein>
    <submittedName>
        <fullName evidence="4">Cold-shock DNA-binding protein family</fullName>
    </submittedName>
</protein>
<evidence type="ECO:0000256" key="2">
    <source>
        <dbReference type="RuleBase" id="RU000408"/>
    </source>
</evidence>
<dbReference type="CDD" id="cd04458">
    <property type="entry name" value="CSP_CDS"/>
    <property type="match status" value="1"/>
</dbReference>
<evidence type="ECO:0000256" key="1">
    <source>
        <dbReference type="ARBA" id="ARBA00022553"/>
    </source>
</evidence>
<keyword evidence="1" id="KW-0597">Phosphoprotein</keyword>
<organism evidence="4">
    <name type="scientific">Cupriavidus pinatubonensis (strain JMP 134 / LMG 1197)</name>
    <name type="common">Cupriavidus necator (strain JMP 134)</name>
    <dbReference type="NCBI Taxonomy" id="264198"/>
    <lineage>
        <taxon>Bacteria</taxon>
        <taxon>Pseudomonadati</taxon>
        <taxon>Pseudomonadota</taxon>
        <taxon>Betaproteobacteria</taxon>
        <taxon>Burkholderiales</taxon>
        <taxon>Burkholderiaceae</taxon>
        <taxon>Cupriavidus</taxon>
    </lineage>
</organism>